<dbReference type="SMART" id="SM00320">
    <property type="entry name" value="WD40"/>
    <property type="match status" value="13"/>
</dbReference>
<dbReference type="InterPro" id="IPR056421">
    <property type="entry name" value="TPR_GEMI5"/>
</dbReference>
<dbReference type="Pfam" id="PF23774">
    <property type="entry name" value="TPR_GEMI5"/>
    <property type="match status" value="1"/>
</dbReference>
<dbReference type="AlphaFoldDB" id="A0A1V9Y771"/>
<dbReference type="InterPro" id="IPR019775">
    <property type="entry name" value="WD40_repeat_CS"/>
</dbReference>
<dbReference type="Pfam" id="PF12894">
    <property type="entry name" value="ANAPC4_WD40"/>
    <property type="match status" value="1"/>
</dbReference>
<keyword evidence="2" id="KW-0677">Repeat</keyword>
<dbReference type="PANTHER" id="PTHR44464">
    <property type="entry name" value="WD REPEAT-CONTAINING PROTEIN 17"/>
    <property type="match status" value="1"/>
</dbReference>
<feature type="domain" description="Gem-associated protein 5 TPR" evidence="5">
    <location>
        <begin position="764"/>
        <end position="904"/>
    </location>
</feature>
<keyword evidence="7" id="KW-1185">Reference proteome</keyword>
<dbReference type="InterPro" id="IPR024977">
    <property type="entry name" value="Apc4-like_WD40_dom"/>
</dbReference>
<dbReference type="SUPFAM" id="SSF50978">
    <property type="entry name" value="WD40 repeat-like"/>
    <property type="match status" value="3"/>
</dbReference>
<dbReference type="InterPro" id="IPR036322">
    <property type="entry name" value="WD40_repeat_dom_sf"/>
</dbReference>
<evidence type="ECO:0000256" key="1">
    <source>
        <dbReference type="ARBA" id="ARBA00022574"/>
    </source>
</evidence>
<feature type="repeat" description="WD" evidence="3">
    <location>
        <begin position="597"/>
        <end position="639"/>
    </location>
</feature>
<name>A0A1V9Y771_9STRA</name>
<dbReference type="InterPro" id="IPR015943">
    <property type="entry name" value="WD40/YVTN_repeat-like_dom_sf"/>
</dbReference>
<evidence type="ECO:0000259" key="4">
    <source>
        <dbReference type="Pfam" id="PF12894"/>
    </source>
</evidence>
<evidence type="ECO:0000256" key="3">
    <source>
        <dbReference type="PROSITE-ProRule" id="PRU00221"/>
    </source>
</evidence>
<dbReference type="Proteomes" id="UP000243217">
    <property type="component" value="Unassembled WGS sequence"/>
</dbReference>
<protein>
    <submittedName>
        <fullName evidence="6">WD repeat-containing protein 17 isoform X3</fullName>
    </submittedName>
</protein>
<dbReference type="PROSITE" id="PS00678">
    <property type="entry name" value="WD_REPEATS_1"/>
    <property type="match status" value="1"/>
</dbReference>
<feature type="repeat" description="WD" evidence="3">
    <location>
        <begin position="503"/>
        <end position="536"/>
    </location>
</feature>
<dbReference type="PROSITE" id="PS50294">
    <property type="entry name" value="WD_REPEATS_REGION"/>
    <property type="match status" value="3"/>
</dbReference>
<dbReference type="PRINTS" id="PR00320">
    <property type="entry name" value="GPROTEINBRPT"/>
</dbReference>
<dbReference type="InterPro" id="IPR020472">
    <property type="entry name" value="WD40_PAC1"/>
</dbReference>
<evidence type="ECO:0000256" key="2">
    <source>
        <dbReference type="ARBA" id="ARBA00022737"/>
    </source>
</evidence>
<evidence type="ECO:0000313" key="7">
    <source>
        <dbReference type="Proteomes" id="UP000243217"/>
    </source>
</evidence>
<gene>
    <name evidence="6" type="ORF">THRCLA_11618</name>
</gene>
<proteinExistence type="predicted"/>
<reference evidence="6 7" key="1">
    <citation type="journal article" date="2014" name="Genome Biol. Evol.">
        <title>The secreted proteins of Achlya hypogyna and Thraustotheca clavata identify the ancestral oomycete secretome and reveal gene acquisitions by horizontal gene transfer.</title>
        <authorList>
            <person name="Misner I."/>
            <person name="Blouin N."/>
            <person name="Leonard G."/>
            <person name="Richards T.A."/>
            <person name="Lane C.E."/>
        </authorList>
    </citation>
    <scope>NUCLEOTIDE SEQUENCE [LARGE SCALE GENOMIC DNA]</scope>
    <source>
        <strain evidence="6 7">ATCC 34112</strain>
    </source>
</reference>
<dbReference type="EMBL" id="JNBS01004958">
    <property type="protein sequence ID" value="OQR81553.1"/>
    <property type="molecule type" value="Genomic_DNA"/>
</dbReference>
<evidence type="ECO:0000259" key="5">
    <source>
        <dbReference type="Pfam" id="PF23774"/>
    </source>
</evidence>
<dbReference type="Pfam" id="PF00400">
    <property type="entry name" value="WD40"/>
    <property type="match status" value="6"/>
</dbReference>
<accession>A0A1V9Y771</accession>
<feature type="repeat" description="WD" evidence="3">
    <location>
        <begin position="333"/>
        <end position="375"/>
    </location>
</feature>
<comment type="caution">
    <text evidence="6">The sequence shown here is derived from an EMBL/GenBank/DDBJ whole genome shotgun (WGS) entry which is preliminary data.</text>
</comment>
<dbReference type="InterPro" id="IPR001680">
    <property type="entry name" value="WD40_rpt"/>
</dbReference>
<dbReference type="CDD" id="cd00200">
    <property type="entry name" value="WD40"/>
    <property type="match status" value="1"/>
</dbReference>
<keyword evidence="1 3" id="KW-0853">WD repeat</keyword>
<feature type="domain" description="Anaphase-promoting complex subunit 4-like WD40" evidence="4">
    <location>
        <begin position="169"/>
        <end position="259"/>
    </location>
</feature>
<sequence>MDTITFQQYRIVPSGCMHRRGFGNLHIVGANAKNTLFSFCSTLAVYIYQADTIRLYRLLSTKDNLMGMAWFPLVCHSHYLAAVSMEGRLTLWHVDNEEIVFEAWLPTKKPPTSLEWSPHETSILKLAIACADKNIYVWSIDLESGSQDVKFLLNKSTEAAITVIRWNAQQKGMLAMGFENGSIGIHTAKEKNPFIITRDKKSKKMDLAITDMQWDTLSNIYLLVAYKDGHCALWEVTETSGNQLHTFDKQGSGTNAISWLPSAPGQFVTANARSGILKVWNVSQPQPLQHIRVRSSGIHSIALLNGQQLICAAVDGSVGVFHMIKQQLEWSSNPGHKETIFDVRYQPSDPNILATCSHDSSVRIWSVDTMECLHHLIGQEGVLYSLAWSPKQNYLIASASSLGSVYIWDIVQSTPIVQMKHHTDAIYRIAWNSKGLIAASSKDRSVTISNEKGELIKRYSLPGAAFGCDWCPCNDGVLAVGCMDNVVRVFSTHMPILTPIRILSAHQARVFHAVWYADSNQCLLATSSDDNTVRVWTWPATLEAEDAVIPYITLTGHSNFVRALVWHAAAQPLLLSGSWDATIRIWDVNARVCKLVVTDHLADVYGIACHPRSPLKFVSCSRDTTIRFWSLRSNPTSLKWLKVILTSTDLDQLEDACVAAGTISGIENMFALLKKSSTKEMLIQREDTVVENYLEQARRLYSGQVKTRRQSKTTRLNKEEHIIQAAYTYLKAGAIERYISCSNKLSNCRYCELMIEADHWAEALSVAPGVSFSYWQSLAGKYAEHLATKQSEQAIPYYLAAQNFESAIEMYRNRGQFEDAFVIAKAYPGAKTLQTQLEPPSHENDSRKHLYSSRASLAAKYIQDGEPVIAACCHLSVNQTEDAISSLIQGDQLELAYIVSIIYSKVDTSLVKRLCFKYECLGAFDMVLELLTLLNPLEEKYSVNSYSHAQSNFTIPLKVPLPEKDQLEIMLQQALTEEKHVDAVRMYLFLKDEIKGATLALNEISEHLSAPSINWNAILSFASVLGSYNVAPLPFKLRAKLLATMAYVGAFQAIDLRYSCHGANIEFPISEPQLLIQEGEYVQYRNSEKLKEVLARLEKTRSSWSLDLQSKIKDLQSNWTSPTETFEVVVPGSKLPSAGQSKYPMRSLFTGEIIHGPLVKLEDDVSAISLEDAIMWSRVNPFSPLSTGERIKVYL</sequence>
<dbReference type="OrthoDB" id="2161379at2759"/>
<dbReference type="PANTHER" id="PTHR44464:SF1">
    <property type="entry name" value="WD REPEAT-CONTAINING PROTEIN 17"/>
    <property type="match status" value="1"/>
</dbReference>
<feature type="repeat" description="WD" evidence="3">
    <location>
        <begin position="376"/>
        <end position="418"/>
    </location>
</feature>
<evidence type="ECO:0000313" key="6">
    <source>
        <dbReference type="EMBL" id="OQR81553.1"/>
    </source>
</evidence>
<feature type="repeat" description="WD" evidence="3">
    <location>
        <begin position="554"/>
        <end position="589"/>
    </location>
</feature>
<dbReference type="STRING" id="74557.A0A1V9Y771"/>
<dbReference type="PROSITE" id="PS50082">
    <property type="entry name" value="WD_REPEATS_2"/>
    <property type="match status" value="5"/>
</dbReference>
<organism evidence="6 7">
    <name type="scientific">Thraustotheca clavata</name>
    <dbReference type="NCBI Taxonomy" id="74557"/>
    <lineage>
        <taxon>Eukaryota</taxon>
        <taxon>Sar</taxon>
        <taxon>Stramenopiles</taxon>
        <taxon>Oomycota</taxon>
        <taxon>Saprolegniomycetes</taxon>
        <taxon>Saprolegniales</taxon>
        <taxon>Achlyaceae</taxon>
        <taxon>Thraustotheca</taxon>
    </lineage>
</organism>
<dbReference type="Gene3D" id="2.130.10.10">
    <property type="entry name" value="YVTN repeat-like/Quinoprotein amine dehydrogenase"/>
    <property type="match status" value="5"/>
</dbReference>